<proteinExistence type="predicted"/>
<feature type="region of interest" description="Disordered" evidence="1">
    <location>
        <begin position="248"/>
        <end position="274"/>
    </location>
</feature>
<sequence length="492" mass="53946">MAASKSLPRNAREWRQAVAATGRADCTLADMPPNPKASGISGSKMPYDFFLPLRALWPDAMTAKAAAPELQEQGFFSLDNRDLAKRLILSRSLTSPKSHLLHFLTEIADGWGPHPDSSPATPASRSSDFHLHPLLGGFSPVLSLWRVLKPRLDGLQPTADRDATPKVLFWNSLDFTSMASLNFQCSSAAPVPDMSSYFDDDDDDAAQAGDVLDTPSKPMTSLPTWRKPITDFSAMSRSLAALAAEYKSPSSPGANEATAAGTTGAAGNIKPGARPPHLLSRTNYEIQTACFFAPFLHALHTDILSMLWDSHLLITCEERRYNFGPGPPGVSASGPMRRRFGFTACPDGAFYIRNVEERGRVPYMLFELKPYRRRAAHDVSIALEESAEMAAFLTHGPRNRKLMLALDQDEFWIIMASFGDAYLEYITSTDKHVVPANNATDADFISFQRFGPFTLSSYDSMVDLCIILISLALSQLQATPQGSALYQRLCGQ</sequence>
<accession>A0AAD8PNK4</accession>
<evidence type="ECO:0000313" key="3">
    <source>
        <dbReference type="Proteomes" id="UP001230504"/>
    </source>
</evidence>
<evidence type="ECO:0000313" key="2">
    <source>
        <dbReference type="EMBL" id="KAK1573489.1"/>
    </source>
</evidence>
<name>A0AAD8PNK4_9PEZI</name>
<evidence type="ECO:0000256" key="1">
    <source>
        <dbReference type="SAM" id="MobiDB-lite"/>
    </source>
</evidence>
<dbReference type="EMBL" id="JAHLJV010000091">
    <property type="protein sequence ID" value="KAK1573489.1"/>
    <property type="molecule type" value="Genomic_DNA"/>
</dbReference>
<organism evidence="2 3">
    <name type="scientific">Colletotrichum navitas</name>
    <dbReference type="NCBI Taxonomy" id="681940"/>
    <lineage>
        <taxon>Eukaryota</taxon>
        <taxon>Fungi</taxon>
        <taxon>Dikarya</taxon>
        <taxon>Ascomycota</taxon>
        <taxon>Pezizomycotina</taxon>
        <taxon>Sordariomycetes</taxon>
        <taxon>Hypocreomycetidae</taxon>
        <taxon>Glomerellales</taxon>
        <taxon>Glomerellaceae</taxon>
        <taxon>Colletotrichum</taxon>
        <taxon>Colletotrichum graminicola species complex</taxon>
    </lineage>
</organism>
<comment type="caution">
    <text evidence="2">The sequence shown here is derived from an EMBL/GenBank/DDBJ whole genome shotgun (WGS) entry which is preliminary data.</text>
</comment>
<dbReference type="Proteomes" id="UP001230504">
    <property type="component" value="Unassembled WGS sequence"/>
</dbReference>
<dbReference type="RefSeq" id="XP_060409106.1">
    <property type="nucleotide sequence ID" value="XM_060565039.1"/>
</dbReference>
<dbReference type="AlphaFoldDB" id="A0AAD8PNK4"/>
<dbReference type="GeneID" id="85449279"/>
<feature type="compositionally biased region" description="Low complexity" evidence="1">
    <location>
        <begin position="257"/>
        <end position="267"/>
    </location>
</feature>
<gene>
    <name evidence="2" type="ORF">LY79DRAFT_707066</name>
</gene>
<keyword evidence="3" id="KW-1185">Reference proteome</keyword>
<reference evidence="2" key="1">
    <citation type="submission" date="2021-06" db="EMBL/GenBank/DDBJ databases">
        <title>Comparative genomics, transcriptomics and evolutionary studies reveal genomic signatures of adaptation to plant cell wall in hemibiotrophic fungi.</title>
        <authorList>
            <consortium name="DOE Joint Genome Institute"/>
            <person name="Baroncelli R."/>
            <person name="Diaz J.F."/>
            <person name="Benocci T."/>
            <person name="Peng M."/>
            <person name="Battaglia E."/>
            <person name="Haridas S."/>
            <person name="Andreopoulos W."/>
            <person name="Labutti K."/>
            <person name="Pangilinan J."/>
            <person name="Floch G.L."/>
            <person name="Makela M.R."/>
            <person name="Henrissat B."/>
            <person name="Grigoriev I.V."/>
            <person name="Crouch J.A."/>
            <person name="De Vries R.P."/>
            <person name="Sukno S.A."/>
            <person name="Thon M.R."/>
        </authorList>
    </citation>
    <scope>NUCLEOTIDE SEQUENCE</scope>
    <source>
        <strain evidence="2">CBS 125086</strain>
    </source>
</reference>
<protein>
    <submittedName>
        <fullName evidence="2">Uncharacterized protein</fullName>
    </submittedName>
</protein>